<evidence type="ECO:0000259" key="4">
    <source>
        <dbReference type="PROSITE" id="PS01124"/>
    </source>
</evidence>
<comment type="caution">
    <text evidence="5">The sequence shown here is derived from an EMBL/GenBank/DDBJ whole genome shotgun (WGS) entry which is preliminary data.</text>
</comment>
<dbReference type="Pfam" id="PF12833">
    <property type="entry name" value="HTH_18"/>
    <property type="match status" value="1"/>
</dbReference>
<evidence type="ECO:0000313" key="5">
    <source>
        <dbReference type="EMBL" id="TSE10394.1"/>
    </source>
</evidence>
<dbReference type="InterPro" id="IPR053142">
    <property type="entry name" value="PchR_regulatory_protein"/>
</dbReference>
<dbReference type="PROSITE" id="PS00041">
    <property type="entry name" value="HTH_ARAC_FAMILY_1"/>
    <property type="match status" value="1"/>
</dbReference>
<feature type="domain" description="HTH araC/xylS-type" evidence="4">
    <location>
        <begin position="233"/>
        <end position="331"/>
    </location>
</feature>
<dbReference type="InterPro" id="IPR018062">
    <property type="entry name" value="HTH_AraC-typ_CS"/>
</dbReference>
<dbReference type="OrthoDB" id="799767at2"/>
<dbReference type="SMART" id="SM00342">
    <property type="entry name" value="HTH_ARAC"/>
    <property type="match status" value="1"/>
</dbReference>
<evidence type="ECO:0000256" key="3">
    <source>
        <dbReference type="ARBA" id="ARBA00023163"/>
    </source>
</evidence>
<name>A0A554VPJ6_9FLAO</name>
<dbReference type="PANTHER" id="PTHR47893:SF1">
    <property type="entry name" value="REGULATORY PROTEIN PCHR"/>
    <property type="match status" value="1"/>
</dbReference>
<dbReference type="InterPro" id="IPR018060">
    <property type="entry name" value="HTH_AraC"/>
</dbReference>
<dbReference type="InterPro" id="IPR020449">
    <property type="entry name" value="Tscrpt_reg_AraC-type_HTH"/>
</dbReference>
<keyword evidence="6" id="KW-1185">Reference proteome</keyword>
<protein>
    <submittedName>
        <fullName evidence="5">Helix-turn-helix transcriptional regulator</fullName>
    </submittedName>
</protein>
<dbReference type="GO" id="GO:0003700">
    <property type="term" value="F:DNA-binding transcription factor activity"/>
    <property type="evidence" value="ECO:0007669"/>
    <property type="project" value="InterPro"/>
</dbReference>
<accession>A0A554VPJ6</accession>
<evidence type="ECO:0000256" key="2">
    <source>
        <dbReference type="ARBA" id="ARBA00023125"/>
    </source>
</evidence>
<dbReference type="Proteomes" id="UP000318833">
    <property type="component" value="Unassembled WGS sequence"/>
</dbReference>
<proteinExistence type="predicted"/>
<dbReference type="InterPro" id="IPR009057">
    <property type="entry name" value="Homeodomain-like_sf"/>
</dbReference>
<sequence length="336" mass="39406">MDKKRRDKERSKTLHLEKQKRCTLRTVTELIKSQEHCGVRSRKFKFSPEFGDGYFEYNHFDGLFIGIFDVSLKKDVKTYARSSINALELSYLIDGEQIIRIDGKNHDFIYESQESYLVYITQASGSIQYHKNKYFKEVKIRMYPDFIQKHKLNSTYGISKKYALDKIDQNSIQPLCSKTQEILTELLTDTRQGLLKRLFLESKVLELLALHLDMDKGTKTEVSNTDHLIKKLYEVQFIISSDLTIQYSVHELARKVGLNDFMLKKEFKRVFATTIFEYALQLRMTKAKKLLNHSKKPIYEISELVGYKNSTHFTAAFKKIEGITPKKYRQKGLQTT</sequence>
<gene>
    <name evidence="5" type="ORF">FOF46_04995</name>
</gene>
<dbReference type="PANTHER" id="PTHR47893">
    <property type="entry name" value="REGULATORY PROTEIN PCHR"/>
    <property type="match status" value="1"/>
</dbReference>
<keyword evidence="3" id="KW-0804">Transcription</keyword>
<dbReference type="EMBL" id="VLNR01000007">
    <property type="protein sequence ID" value="TSE10394.1"/>
    <property type="molecule type" value="Genomic_DNA"/>
</dbReference>
<reference evidence="5 6" key="1">
    <citation type="submission" date="2019-07" db="EMBL/GenBank/DDBJ databases">
        <title>The draft genome sequence of Aquimarina algiphila M91.</title>
        <authorList>
            <person name="Meng X."/>
        </authorList>
    </citation>
    <scope>NUCLEOTIDE SEQUENCE [LARGE SCALE GENOMIC DNA]</scope>
    <source>
        <strain evidence="5 6">M91</strain>
    </source>
</reference>
<keyword evidence="2" id="KW-0238">DNA-binding</keyword>
<evidence type="ECO:0000313" key="6">
    <source>
        <dbReference type="Proteomes" id="UP000318833"/>
    </source>
</evidence>
<organism evidence="5 6">
    <name type="scientific">Aquimarina algiphila</name>
    <dbReference type="NCBI Taxonomy" id="2047982"/>
    <lineage>
        <taxon>Bacteria</taxon>
        <taxon>Pseudomonadati</taxon>
        <taxon>Bacteroidota</taxon>
        <taxon>Flavobacteriia</taxon>
        <taxon>Flavobacteriales</taxon>
        <taxon>Flavobacteriaceae</taxon>
        <taxon>Aquimarina</taxon>
    </lineage>
</organism>
<dbReference type="PROSITE" id="PS01124">
    <property type="entry name" value="HTH_ARAC_FAMILY_2"/>
    <property type="match status" value="1"/>
</dbReference>
<evidence type="ECO:0000256" key="1">
    <source>
        <dbReference type="ARBA" id="ARBA00023015"/>
    </source>
</evidence>
<dbReference type="SUPFAM" id="SSF46689">
    <property type="entry name" value="Homeodomain-like"/>
    <property type="match status" value="1"/>
</dbReference>
<dbReference type="Gene3D" id="1.10.10.60">
    <property type="entry name" value="Homeodomain-like"/>
    <property type="match status" value="2"/>
</dbReference>
<dbReference type="AlphaFoldDB" id="A0A554VPJ6"/>
<dbReference type="PRINTS" id="PR00032">
    <property type="entry name" value="HTHARAC"/>
</dbReference>
<keyword evidence="1" id="KW-0805">Transcription regulation</keyword>
<dbReference type="GO" id="GO:0043565">
    <property type="term" value="F:sequence-specific DNA binding"/>
    <property type="evidence" value="ECO:0007669"/>
    <property type="project" value="InterPro"/>
</dbReference>
<dbReference type="RefSeq" id="WP_109433923.1">
    <property type="nucleotide sequence ID" value="NZ_CANMIK010000001.1"/>
</dbReference>